<protein>
    <submittedName>
        <fullName evidence="4">HCOMODA/2-hydroxy-3-carboxy-muconic semialdehyde decarboxylase</fullName>
        <ecNumber evidence="4">4.1.1.-</ecNumber>
    </submittedName>
</protein>
<evidence type="ECO:0000313" key="4">
    <source>
        <dbReference type="EMBL" id="NYD53781.1"/>
    </source>
</evidence>
<evidence type="ECO:0000259" key="3">
    <source>
        <dbReference type="SMART" id="SM01007"/>
    </source>
</evidence>
<dbReference type="PANTHER" id="PTHR22789">
    <property type="entry name" value="FUCULOSE PHOSPHATE ALDOLASE"/>
    <property type="match status" value="1"/>
</dbReference>
<dbReference type="InterPro" id="IPR036409">
    <property type="entry name" value="Aldolase_II/adducin_N_sf"/>
</dbReference>
<dbReference type="SUPFAM" id="SSF53639">
    <property type="entry name" value="AraD/HMP-PK domain-like"/>
    <property type="match status" value="1"/>
</dbReference>
<keyword evidence="1" id="KW-0479">Metal-binding</keyword>
<dbReference type="EMBL" id="JACCBH010000001">
    <property type="protein sequence ID" value="NYD53781.1"/>
    <property type="molecule type" value="Genomic_DNA"/>
</dbReference>
<dbReference type="PANTHER" id="PTHR22789:SF0">
    <property type="entry name" value="3-OXO-TETRONATE 4-PHOSPHATE DECARBOXYLASE-RELATED"/>
    <property type="match status" value="1"/>
</dbReference>
<evidence type="ECO:0000256" key="1">
    <source>
        <dbReference type="ARBA" id="ARBA00022723"/>
    </source>
</evidence>
<dbReference type="GO" id="GO:0046872">
    <property type="term" value="F:metal ion binding"/>
    <property type="evidence" value="ECO:0007669"/>
    <property type="project" value="UniProtKB-KW"/>
</dbReference>
<gene>
    <name evidence="4" type="ORF">BKA02_000836</name>
</gene>
<dbReference type="Pfam" id="PF00596">
    <property type="entry name" value="Aldolase_II"/>
    <property type="match status" value="1"/>
</dbReference>
<evidence type="ECO:0000313" key="5">
    <source>
        <dbReference type="Proteomes" id="UP000552045"/>
    </source>
</evidence>
<dbReference type="InterPro" id="IPR050197">
    <property type="entry name" value="Aldolase_class_II_sugar_metab"/>
</dbReference>
<dbReference type="AlphaFoldDB" id="A0A7Y9JM90"/>
<dbReference type="GO" id="GO:0016832">
    <property type="term" value="F:aldehyde-lyase activity"/>
    <property type="evidence" value="ECO:0007669"/>
    <property type="project" value="TreeGrafter"/>
</dbReference>
<organism evidence="4 5">
    <name type="scientific">Microbacterium pseudoresistens</name>
    <dbReference type="NCBI Taxonomy" id="640634"/>
    <lineage>
        <taxon>Bacteria</taxon>
        <taxon>Bacillati</taxon>
        <taxon>Actinomycetota</taxon>
        <taxon>Actinomycetes</taxon>
        <taxon>Micrococcales</taxon>
        <taxon>Microbacteriaceae</taxon>
        <taxon>Microbacterium</taxon>
    </lineage>
</organism>
<dbReference type="SMART" id="SM01007">
    <property type="entry name" value="Aldolase_II"/>
    <property type="match status" value="1"/>
</dbReference>
<sequence length="216" mass="22990">MGSIEERLLEAAAVVAGAGLVDAFGHISIRDGDELLITAPVPLAFQTPEQLVRIRIDCSELPLGAPKEAWIHLAIARAHPATGAVCRAQPRAVAKAVAARRALRPLDGQGALLGPHVPVHADSRLIRDRVSADAVVDALHDAPAVVLYGNGAVTHGADAAAAVARMWLLERSAELTLAAPEETELPADQQAWWRERDSELLPRIYEHLVRTHAASG</sequence>
<dbReference type="GO" id="GO:0005829">
    <property type="term" value="C:cytosol"/>
    <property type="evidence" value="ECO:0007669"/>
    <property type="project" value="TreeGrafter"/>
</dbReference>
<evidence type="ECO:0000256" key="2">
    <source>
        <dbReference type="ARBA" id="ARBA00023239"/>
    </source>
</evidence>
<proteinExistence type="predicted"/>
<dbReference type="GO" id="GO:0019323">
    <property type="term" value="P:pentose catabolic process"/>
    <property type="evidence" value="ECO:0007669"/>
    <property type="project" value="TreeGrafter"/>
</dbReference>
<dbReference type="EC" id="4.1.1.-" evidence="4"/>
<dbReference type="RefSeq" id="WP_179431594.1">
    <property type="nucleotide sequence ID" value="NZ_BAABLC010000007.1"/>
</dbReference>
<keyword evidence="5" id="KW-1185">Reference proteome</keyword>
<name>A0A7Y9JM90_9MICO</name>
<dbReference type="Proteomes" id="UP000552045">
    <property type="component" value="Unassembled WGS sequence"/>
</dbReference>
<accession>A0A7Y9JM90</accession>
<comment type="caution">
    <text evidence="4">The sequence shown here is derived from an EMBL/GenBank/DDBJ whole genome shotgun (WGS) entry which is preliminary data.</text>
</comment>
<dbReference type="InterPro" id="IPR001303">
    <property type="entry name" value="Aldolase_II/adducin_N"/>
</dbReference>
<keyword evidence="2 4" id="KW-0456">Lyase</keyword>
<dbReference type="Gene3D" id="3.40.225.10">
    <property type="entry name" value="Class II aldolase/adducin N-terminal domain"/>
    <property type="match status" value="1"/>
</dbReference>
<reference evidence="4 5" key="1">
    <citation type="submission" date="2020-07" db="EMBL/GenBank/DDBJ databases">
        <title>Sequencing the genomes of 1000 actinobacteria strains.</title>
        <authorList>
            <person name="Klenk H.-P."/>
        </authorList>
    </citation>
    <scope>NUCLEOTIDE SEQUENCE [LARGE SCALE GENOMIC DNA]</scope>
    <source>
        <strain evidence="4 5">DSM 22185</strain>
    </source>
</reference>
<feature type="domain" description="Class II aldolase/adducin N-terminal" evidence="3">
    <location>
        <begin position="6"/>
        <end position="177"/>
    </location>
</feature>